<feature type="region of interest" description="Disordered" evidence="1">
    <location>
        <begin position="1"/>
        <end position="130"/>
    </location>
</feature>
<keyword evidence="3" id="KW-1185">Reference proteome</keyword>
<proteinExistence type="predicted"/>
<reference evidence="3" key="1">
    <citation type="journal article" date="2023" name="Commun. Biol.">
        <title>Genome analysis of Parmales, the sister group of diatoms, reveals the evolutionary specialization of diatoms from phago-mixotrophs to photoautotrophs.</title>
        <authorList>
            <person name="Ban H."/>
            <person name="Sato S."/>
            <person name="Yoshikawa S."/>
            <person name="Yamada K."/>
            <person name="Nakamura Y."/>
            <person name="Ichinomiya M."/>
            <person name="Sato N."/>
            <person name="Blanc-Mathieu R."/>
            <person name="Endo H."/>
            <person name="Kuwata A."/>
            <person name="Ogata H."/>
        </authorList>
    </citation>
    <scope>NUCLEOTIDE SEQUENCE [LARGE SCALE GENOMIC DNA]</scope>
    <source>
        <strain evidence="3">NIES 3700</strain>
    </source>
</reference>
<feature type="compositionally biased region" description="Polar residues" evidence="1">
    <location>
        <begin position="28"/>
        <end position="40"/>
    </location>
</feature>
<gene>
    <name evidence="2" type="ORF">TrLO_g2327</name>
</gene>
<dbReference type="AlphaFoldDB" id="A0A9W7FA98"/>
<feature type="compositionally biased region" description="Pro residues" evidence="1">
    <location>
        <begin position="100"/>
        <end position="110"/>
    </location>
</feature>
<dbReference type="EMBL" id="BRXW01000128">
    <property type="protein sequence ID" value="GMI08696.1"/>
    <property type="molecule type" value="Genomic_DNA"/>
</dbReference>
<feature type="compositionally biased region" description="Basic and acidic residues" evidence="1">
    <location>
        <begin position="1"/>
        <end position="27"/>
    </location>
</feature>
<sequence length="223" mass="23634">MSDEPARPMSIKERIAAMNLTKEKRVSATENSPKGRTASGSGSGMKKRFTLNHVDPAGKRVPAPICPEPKMSPVNTEKKEAAKATGMAKKRFTLNHDEPPPAPAASPLPAIPLTTTGRTTSTSSAGRRTSHVVLAMAKTSSYDKPGGGEPKASPGGRRTSHIAMALAGKGKDTGLAARSALLETQQESKEKALLVKNAADILTRYPDNRCCKYLIPYLDSVEG</sequence>
<accession>A0A9W7FA98</accession>
<feature type="compositionally biased region" description="Low complexity" evidence="1">
    <location>
        <begin position="111"/>
        <end position="127"/>
    </location>
</feature>
<name>A0A9W7FA98_9STRA</name>
<feature type="non-terminal residue" evidence="2">
    <location>
        <position position="1"/>
    </location>
</feature>
<evidence type="ECO:0000313" key="3">
    <source>
        <dbReference type="Proteomes" id="UP001165122"/>
    </source>
</evidence>
<evidence type="ECO:0000313" key="2">
    <source>
        <dbReference type="EMBL" id="GMI08696.1"/>
    </source>
</evidence>
<protein>
    <submittedName>
        <fullName evidence="2">Uncharacterized protein</fullName>
    </submittedName>
</protein>
<evidence type="ECO:0000256" key="1">
    <source>
        <dbReference type="SAM" id="MobiDB-lite"/>
    </source>
</evidence>
<comment type="caution">
    <text evidence="2">The sequence shown here is derived from an EMBL/GenBank/DDBJ whole genome shotgun (WGS) entry which is preliminary data.</text>
</comment>
<organism evidence="2 3">
    <name type="scientific">Triparma laevis f. longispina</name>
    <dbReference type="NCBI Taxonomy" id="1714387"/>
    <lineage>
        <taxon>Eukaryota</taxon>
        <taxon>Sar</taxon>
        <taxon>Stramenopiles</taxon>
        <taxon>Ochrophyta</taxon>
        <taxon>Bolidophyceae</taxon>
        <taxon>Parmales</taxon>
        <taxon>Triparmaceae</taxon>
        <taxon>Triparma</taxon>
    </lineage>
</organism>
<dbReference type="Proteomes" id="UP001165122">
    <property type="component" value="Unassembled WGS sequence"/>
</dbReference>